<keyword evidence="3" id="KW-0479">Metal-binding</keyword>
<dbReference type="InterPro" id="IPR001486">
    <property type="entry name" value="Hemoglobin_trunc"/>
</dbReference>
<dbReference type="Proteomes" id="UP000290218">
    <property type="component" value="Unassembled WGS sequence"/>
</dbReference>
<gene>
    <name evidence="5" type="ORF">ESB00_04655</name>
</gene>
<proteinExistence type="predicted"/>
<evidence type="ECO:0000256" key="1">
    <source>
        <dbReference type="ARBA" id="ARBA00022448"/>
    </source>
</evidence>
<dbReference type="OrthoDB" id="25954at2"/>
<dbReference type="InterPro" id="IPR012292">
    <property type="entry name" value="Globin/Proto"/>
</dbReference>
<organism evidence="5 6">
    <name type="scientific">Oleiharenicola lentus</name>
    <dbReference type="NCBI Taxonomy" id="2508720"/>
    <lineage>
        <taxon>Bacteria</taxon>
        <taxon>Pseudomonadati</taxon>
        <taxon>Verrucomicrobiota</taxon>
        <taxon>Opitutia</taxon>
        <taxon>Opitutales</taxon>
        <taxon>Opitutaceae</taxon>
        <taxon>Oleiharenicola</taxon>
    </lineage>
</organism>
<keyword evidence="6" id="KW-1185">Reference proteome</keyword>
<accession>A0A4Q1CD64</accession>
<keyword evidence="2" id="KW-0349">Heme</keyword>
<dbReference type="SUPFAM" id="SSF46458">
    <property type="entry name" value="Globin-like"/>
    <property type="match status" value="1"/>
</dbReference>
<evidence type="ECO:0000256" key="4">
    <source>
        <dbReference type="ARBA" id="ARBA00023004"/>
    </source>
</evidence>
<dbReference type="EMBL" id="SDHX01000001">
    <property type="protein sequence ID" value="RXK56911.1"/>
    <property type="molecule type" value="Genomic_DNA"/>
</dbReference>
<dbReference type="GO" id="GO:0046872">
    <property type="term" value="F:metal ion binding"/>
    <property type="evidence" value="ECO:0007669"/>
    <property type="project" value="UniProtKB-KW"/>
</dbReference>
<dbReference type="Pfam" id="PF01152">
    <property type="entry name" value="Bac_globin"/>
    <property type="match status" value="1"/>
</dbReference>
<keyword evidence="4" id="KW-0408">Iron</keyword>
<reference evidence="5 6" key="1">
    <citation type="submission" date="2019-01" db="EMBL/GenBank/DDBJ databases">
        <title>Lacunisphaera sp. strain TWA-58.</title>
        <authorList>
            <person name="Chen W.-M."/>
        </authorList>
    </citation>
    <scope>NUCLEOTIDE SEQUENCE [LARGE SCALE GENOMIC DNA]</scope>
    <source>
        <strain evidence="5 6">TWA-58</strain>
    </source>
</reference>
<dbReference type="GO" id="GO:0019825">
    <property type="term" value="F:oxygen binding"/>
    <property type="evidence" value="ECO:0007669"/>
    <property type="project" value="InterPro"/>
</dbReference>
<protein>
    <submittedName>
        <fullName evidence="5">Group III truncated hemoglobin</fullName>
    </submittedName>
</protein>
<comment type="caution">
    <text evidence="5">The sequence shown here is derived from an EMBL/GenBank/DDBJ whole genome shotgun (WGS) entry which is preliminary data.</text>
</comment>
<evidence type="ECO:0000256" key="3">
    <source>
        <dbReference type="ARBA" id="ARBA00022723"/>
    </source>
</evidence>
<evidence type="ECO:0000313" key="6">
    <source>
        <dbReference type="Proteomes" id="UP000290218"/>
    </source>
</evidence>
<dbReference type="Gene3D" id="1.10.490.10">
    <property type="entry name" value="Globins"/>
    <property type="match status" value="1"/>
</dbReference>
<evidence type="ECO:0000256" key="2">
    <source>
        <dbReference type="ARBA" id="ARBA00022617"/>
    </source>
</evidence>
<dbReference type="InterPro" id="IPR009050">
    <property type="entry name" value="Globin-like_sf"/>
</dbReference>
<name>A0A4Q1CD64_9BACT</name>
<evidence type="ECO:0000313" key="5">
    <source>
        <dbReference type="EMBL" id="RXK56911.1"/>
    </source>
</evidence>
<dbReference type="CDD" id="cd08916">
    <property type="entry name" value="TrHb3_P"/>
    <property type="match status" value="1"/>
</dbReference>
<dbReference type="GO" id="GO:0020037">
    <property type="term" value="F:heme binding"/>
    <property type="evidence" value="ECO:0007669"/>
    <property type="project" value="InterPro"/>
</dbReference>
<dbReference type="AlphaFoldDB" id="A0A4Q1CD64"/>
<sequence>MTDPALPAPLFDRLGGRPRLLQMLRYFYADVRQHQEIAPIFAAHIHDWPAHLEKIADFWSGATGGPARYAGPMPFKHVSLGLEERHFAAWLGLWARHCRAHLPAREAGELIALAEGIGQRLRQIITLHGGGKFPPA</sequence>
<keyword evidence="1" id="KW-0813">Transport</keyword>